<organism evidence="3 4">
    <name type="scientific">Sarocladium strictum</name>
    <name type="common">Black bundle disease fungus</name>
    <name type="synonym">Acremonium strictum</name>
    <dbReference type="NCBI Taxonomy" id="5046"/>
    <lineage>
        <taxon>Eukaryota</taxon>
        <taxon>Fungi</taxon>
        <taxon>Dikarya</taxon>
        <taxon>Ascomycota</taxon>
        <taxon>Pezizomycotina</taxon>
        <taxon>Sordariomycetes</taxon>
        <taxon>Hypocreomycetidae</taxon>
        <taxon>Hypocreales</taxon>
        <taxon>Sarocladiaceae</taxon>
        <taxon>Sarocladium</taxon>
    </lineage>
</organism>
<protein>
    <submittedName>
        <fullName evidence="3">Uncharacterized protein</fullName>
    </submittedName>
</protein>
<evidence type="ECO:0000256" key="1">
    <source>
        <dbReference type="SAM" id="Coils"/>
    </source>
</evidence>
<evidence type="ECO:0000313" key="4">
    <source>
        <dbReference type="Proteomes" id="UP001175261"/>
    </source>
</evidence>
<feature type="coiled-coil region" evidence="1">
    <location>
        <begin position="55"/>
        <end position="82"/>
    </location>
</feature>
<evidence type="ECO:0000313" key="3">
    <source>
        <dbReference type="EMBL" id="KAK0390677.1"/>
    </source>
</evidence>
<dbReference type="Proteomes" id="UP001175261">
    <property type="component" value="Unassembled WGS sequence"/>
</dbReference>
<reference evidence="3" key="1">
    <citation type="submission" date="2022-10" db="EMBL/GenBank/DDBJ databases">
        <title>Determination and structural analysis of whole genome sequence of Sarocladium strictum F4-1.</title>
        <authorList>
            <person name="Hu L."/>
            <person name="Jiang Y."/>
        </authorList>
    </citation>
    <scope>NUCLEOTIDE SEQUENCE</scope>
    <source>
        <strain evidence="3">F4-1</strain>
    </source>
</reference>
<proteinExistence type="predicted"/>
<comment type="caution">
    <text evidence="3">The sequence shown here is derived from an EMBL/GenBank/DDBJ whole genome shotgun (WGS) entry which is preliminary data.</text>
</comment>
<gene>
    <name evidence="3" type="ORF">NLU13_0181</name>
</gene>
<feature type="transmembrane region" description="Helical" evidence="2">
    <location>
        <begin position="12"/>
        <end position="31"/>
    </location>
</feature>
<evidence type="ECO:0000256" key="2">
    <source>
        <dbReference type="SAM" id="Phobius"/>
    </source>
</evidence>
<dbReference type="EMBL" id="JAPDFR010000001">
    <property type="protein sequence ID" value="KAK0390677.1"/>
    <property type="molecule type" value="Genomic_DNA"/>
</dbReference>
<accession>A0AA39LB14</accession>
<keyword evidence="2" id="KW-0472">Membrane</keyword>
<keyword evidence="2" id="KW-1133">Transmembrane helix</keyword>
<name>A0AA39LB14_SARSR</name>
<dbReference type="AlphaFoldDB" id="A0AA39LB14"/>
<keyword evidence="2" id="KW-0812">Transmembrane</keyword>
<keyword evidence="4" id="KW-1185">Reference proteome</keyword>
<keyword evidence="1" id="KW-0175">Coiled coil</keyword>
<sequence>MEPPGRSGLRRPGVFAVAFAAVIIVGSITGAQLKQDKQKEETIKQFRAVVPAEQIRTLEEQRKVLMDQRGELQRKIDAFRDKVAERDQAAKR</sequence>